<dbReference type="GO" id="GO:0050660">
    <property type="term" value="F:flavin adenine dinucleotide binding"/>
    <property type="evidence" value="ECO:0007669"/>
    <property type="project" value="InterPro"/>
</dbReference>
<sequence>MENSVKLIAISGGVGSLQGRSAEDVIAYAARVSNPKNQKNFDTAPKLLEYCLKHGHFSVFETVSMSVEVTTSRAIADQIIRHRSFCIQQLSARYAETPECVTYTPRRQDTRNRQNSIDDMDAETQSWFDDAQKHVQDISTRLYRDALDKGIAKECARFLLPMSSKTVLYMTGNCRSFIHYIGARTAEDTQREHRDIALQIKAVFIENFPATSRAMGWCA</sequence>
<dbReference type="InterPro" id="IPR003669">
    <property type="entry name" value="Thymidylate_synthase_ThyX"/>
</dbReference>
<proteinExistence type="predicted"/>
<evidence type="ECO:0008006" key="3">
    <source>
        <dbReference type="Google" id="ProtNLM"/>
    </source>
</evidence>
<dbReference type="EMBL" id="CAUYUE010000004">
    <property type="protein sequence ID" value="CAK0765953.1"/>
    <property type="molecule type" value="Genomic_DNA"/>
</dbReference>
<reference evidence="1 2" key="1">
    <citation type="submission" date="2023-10" db="EMBL/GenBank/DDBJ databases">
        <authorList>
            <person name="Maclean D."/>
            <person name="Macfadyen A."/>
        </authorList>
    </citation>
    <scope>NUCLEOTIDE SEQUENCE [LARGE SCALE GENOMIC DNA]</scope>
</reference>
<evidence type="ECO:0000313" key="2">
    <source>
        <dbReference type="Proteomes" id="UP001314263"/>
    </source>
</evidence>
<accession>A0AAV1I1A2</accession>
<dbReference type="NCBIfam" id="TIGR02170">
    <property type="entry name" value="thyX"/>
    <property type="match status" value="1"/>
</dbReference>
<dbReference type="Gene3D" id="1.20.5.3070">
    <property type="match status" value="1"/>
</dbReference>
<keyword evidence="2" id="KW-1185">Reference proteome</keyword>
<gene>
    <name evidence="1" type="ORF">CVIRNUC_003310</name>
</gene>
<dbReference type="CDD" id="cd20175">
    <property type="entry name" value="ThyX"/>
    <property type="match status" value="1"/>
</dbReference>
<dbReference type="AlphaFoldDB" id="A0AAV1I1A2"/>
<dbReference type="Pfam" id="PF02511">
    <property type="entry name" value="Thy1"/>
    <property type="match status" value="1"/>
</dbReference>
<name>A0AAV1I1A2_9CHLO</name>
<dbReference type="SUPFAM" id="SSF69796">
    <property type="entry name" value="Thymidylate synthase-complementing protein Thy1"/>
    <property type="match status" value="1"/>
</dbReference>
<dbReference type="PANTHER" id="PTHR34934:SF1">
    <property type="entry name" value="FLAVIN-DEPENDENT THYMIDYLATE SYNTHASE"/>
    <property type="match status" value="1"/>
</dbReference>
<dbReference type="GO" id="GO:0006231">
    <property type="term" value="P:dTMP biosynthetic process"/>
    <property type="evidence" value="ECO:0007669"/>
    <property type="project" value="InterPro"/>
</dbReference>
<dbReference type="PROSITE" id="PS51331">
    <property type="entry name" value="THYX"/>
    <property type="match status" value="1"/>
</dbReference>
<dbReference type="GO" id="GO:0070402">
    <property type="term" value="F:NADPH binding"/>
    <property type="evidence" value="ECO:0007669"/>
    <property type="project" value="TreeGrafter"/>
</dbReference>
<dbReference type="PANTHER" id="PTHR34934">
    <property type="entry name" value="FLAVIN-DEPENDENT THYMIDYLATE SYNTHASE"/>
    <property type="match status" value="1"/>
</dbReference>
<dbReference type="InterPro" id="IPR036098">
    <property type="entry name" value="Thymidylate_synthase_ThyX_sf"/>
</dbReference>
<protein>
    <recommendedName>
        <fullName evidence="3">Thymidylate synthase (FAD)</fullName>
    </recommendedName>
</protein>
<dbReference type="GO" id="GO:0004799">
    <property type="term" value="F:thymidylate synthase activity"/>
    <property type="evidence" value="ECO:0007669"/>
    <property type="project" value="TreeGrafter"/>
</dbReference>
<evidence type="ECO:0000313" key="1">
    <source>
        <dbReference type="EMBL" id="CAK0765953.1"/>
    </source>
</evidence>
<comment type="caution">
    <text evidence="1">The sequence shown here is derived from an EMBL/GenBank/DDBJ whole genome shotgun (WGS) entry which is preliminary data.</text>
</comment>
<dbReference type="GO" id="GO:0050797">
    <property type="term" value="F:thymidylate synthase (FAD) activity"/>
    <property type="evidence" value="ECO:0007669"/>
    <property type="project" value="InterPro"/>
</dbReference>
<organism evidence="1 2">
    <name type="scientific">Coccomyxa viridis</name>
    <dbReference type="NCBI Taxonomy" id="1274662"/>
    <lineage>
        <taxon>Eukaryota</taxon>
        <taxon>Viridiplantae</taxon>
        <taxon>Chlorophyta</taxon>
        <taxon>core chlorophytes</taxon>
        <taxon>Trebouxiophyceae</taxon>
        <taxon>Trebouxiophyceae incertae sedis</taxon>
        <taxon>Coccomyxaceae</taxon>
        <taxon>Coccomyxa</taxon>
    </lineage>
</organism>
<dbReference type="Proteomes" id="UP001314263">
    <property type="component" value="Unassembled WGS sequence"/>
</dbReference>
<dbReference type="Gene3D" id="3.30.1360.170">
    <property type="match status" value="1"/>
</dbReference>